<feature type="compositionally biased region" description="Basic and acidic residues" evidence="1">
    <location>
        <begin position="273"/>
        <end position="283"/>
    </location>
</feature>
<reference evidence="3" key="2">
    <citation type="submission" date="2025-09" db="UniProtKB">
        <authorList>
            <consortium name="Ensembl"/>
        </authorList>
    </citation>
    <scope>IDENTIFICATION</scope>
</reference>
<dbReference type="Pfam" id="PF20641">
    <property type="entry name" value="TAF1C_beta-prop"/>
    <property type="match status" value="1"/>
</dbReference>
<dbReference type="AlphaFoldDB" id="A0A8C6ZKW6"/>
<dbReference type="GO" id="GO:0001650">
    <property type="term" value="C:fibrillar center"/>
    <property type="evidence" value="ECO:0007669"/>
    <property type="project" value="TreeGrafter"/>
</dbReference>
<name>A0A8C6ZKW6_NOTPE</name>
<accession>A0A8C6ZKW6</accession>
<dbReference type="InterPro" id="IPR038801">
    <property type="entry name" value="TAF1C"/>
</dbReference>
<evidence type="ECO:0000256" key="1">
    <source>
        <dbReference type="SAM" id="MobiDB-lite"/>
    </source>
</evidence>
<dbReference type="GO" id="GO:0001164">
    <property type="term" value="F:RNA polymerase I core promoter sequence-specific DNA binding"/>
    <property type="evidence" value="ECO:0007669"/>
    <property type="project" value="TreeGrafter"/>
</dbReference>
<feature type="region of interest" description="Disordered" evidence="1">
    <location>
        <begin position="251"/>
        <end position="283"/>
    </location>
</feature>
<keyword evidence="4" id="KW-1185">Reference proteome</keyword>
<dbReference type="Proteomes" id="UP000694420">
    <property type="component" value="Unplaced"/>
</dbReference>
<evidence type="ECO:0000313" key="4">
    <source>
        <dbReference type="Proteomes" id="UP000694420"/>
    </source>
</evidence>
<feature type="region of interest" description="Disordered" evidence="1">
    <location>
        <begin position="200"/>
        <end position="224"/>
    </location>
</feature>
<organism evidence="3 4">
    <name type="scientific">Nothoprocta perdicaria</name>
    <name type="common">Chilean tinamou</name>
    <name type="synonym">Crypturus perdicarius</name>
    <dbReference type="NCBI Taxonomy" id="30464"/>
    <lineage>
        <taxon>Eukaryota</taxon>
        <taxon>Metazoa</taxon>
        <taxon>Chordata</taxon>
        <taxon>Craniata</taxon>
        <taxon>Vertebrata</taxon>
        <taxon>Euteleostomi</taxon>
        <taxon>Archelosauria</taxon>
        <taxon>Archosauria</taxon>
        <taxon>Dinosauria</taxon>
        <taxon>Saurischia</taxon>
        <taxon>Theropoda</taxon>
        <taxon>Coelurosauria</taxon>
        <taxon>Aves</taxon>
        <taxon>Palaeognathae</taxon>
        <taxon>Tinamiformes</taxon>
        <taxon>Tinamidae</taxon>
        <taxon>Nothoprocta</taxon>
    </lineage>
</organism>
<protein>
    <recommendedName>
        <fullName evidence="2">TAF1C beta-propeller domain-containing protein</fullName>
    </recommendedName>
</protein>
<dbReference type="InterPro" id="IPR049087">
    <property type="entry name" value="TAF1C_beta-prop"/>
</dbReference>
<dbReference type="Ensembl" id="ENSNPET00000014060.1">
    <property type="protein sequence ID" value="ENSNPEP00000013724.1"/>
    <property type="gene ID" value="ENSNPEG00000010258.1"/>
</dbReference>
<dbReference type="PANTHER" id="PTHR15319">
    <property type="entry name" value="TATA BOX-BINDING PROTEIN ASSOCIATED FACTOR RNA POLYMERASE I SUBUNIT C"/>
    <property type="match status" value="1"/>
</dbReference>
<sequence length="283" mass="31124">VHGEAGATSPHVPGELAVCTESGAVYLWSVETGLQQLRRDAHTMFFREHSPWRWSEFTAHPRVLSCADRTGLQCLDARAPTRCHFDFFKVGEEAGCQQGERVVLPVYLGRAHPSQHLVATQFAVYVMDERLPLVPVLKWAHMMKAPPLFAHVVPGGQGRSHKMLLGASHTQELLMLQYTGERRGCGPGWAPRWVAGPSLGPLRREQGSQQRPRVLPQAAATRRAGSRGLRRSCTAWWAACSTCPRSSRTATACCSSASAPRPTVRAPRRRRLRPGDRAGGRGG</sequence>
<feature type="domain" description="TAF1C beta-propeller" evidence="2">
    <location>
        <begin position="8"/>
        <end position="109"/>
    </location>
</feature>
<proteinExistence type="predicted"/>
<evidence type="ECO:0000259" key="2">
    <source>
        <dbReference type="Pfam" id="PF20641"/>
    </source>
</evidence>
<feature type="compositionally biased region" description="Low complexity" evidence="1">
    <location>
        <begin position="251"/>
        <end position="265"/>
    </location>
</feature>
<evidence type="ECO:0000313" key="3">
    <source>
        <dbReference type="Ensembl" id="ENSNPEP00000013724.1"/>
    </source>
</evidence>
<dbReference type="PANTHER" id="PTHR15319:SF1">
    <property type="entry name" value="TATA BOX-BINDING PROTEIN-ASSOCIATED FACTOR RNA POLYMERASE I SUBUNIT C"/>
    <property type="match status" value="1"/>
</dbReference>
<reference evidence="3" key="1">
    <citation type="submission" date="2025-08" db="UniProtKB">
        <authorList>
            <consortium name="Ensembl"/>
        </authorList>
    </citation>
    <scope>IDENTIFICATION</scope>
</reference>